<dbReference type="EMBL" id="GL732534">
    <property type="protein sequence ID" value="EFX84508.1"/>
    <property type="molecule type" value="Genomic_DNA"/>
</dbReference>
<evidence type="ECO:0000313" key="1">
    <source>
        <dbReference type="EMBL" id="EFX84508.1"/>
    </source>
</evidence>
<proteinExistence type="predicted"/>
<dbReference type="OrthoDB" id="10379864at2759"/>
<accession>E9G7N8</accession>
<gene>
    <name evidence="1" type="ORF">DAPPUDRAFT_238880</name>
</gene>
<dbReference type="KEGG" id="dpx:DAPPUDRAFT_238880"/>
<protein>
    <submittedName>
        <fullName evidence="1">Uncharacterized protein</fullName>
    </submittedName>
</protein>
<reference evidence="1 2" key="1">
    <citation type="journal article" date="2011" name="Science">
        <title>The ecoresponsive genome of Daphnia pulex.</title>
        <authorList>
            <person name="Colbourne J.K."/>
            <person name="Pfrender M.E."/>
            <person name="Gilbert D."/>
            <person name="Thomas W.K."/>
            <person name="Tucker A."/>
            <person name="Oakley T.H."/>
            <person name="Tokishita S."/>
            <person name="Aerts A."/>
            <person name="Arnold G.J."/>
            <person name="Basu M.K."/>
            <person name="Bauer D.J."/>
            <person name="Caceres C.E."/>
            <person name="Carmel L."/>
            <person name="Casola C."/>
            <person name="Choi J.H."/>
            <person name="Detter J.C."/>
            <person name="Dong Q."/>
            <person name="Dusheyko S."/>
            <person name="Eads B.D."/>
            <person name="Frohlich T."/>
            <person name="Geiler-Samerotte K.A."/>
            <person name="Gerlach D."/>
            <person name="Hatcher P."/>
            <person name="Jogdeo S."/>
            <person name="Krijgsveld J."/>
            <person name="Kriventseva E.V."/>
            <person name="Kultz D."/>
            <person name="Laforsch C."/>
            <person name="Lindquist E."/>
            <person name="Lopez J."/>
            <person name="Manak J.R."/>
            <person name="Muller J."/>
            <person name="Pangilinan J."/>
            <person name="Patwardhan R.P."/>
            <person name="Pitluck S."/>
            <person name="Pritham E.J."/>
            <person name="Rechtsteiner A."/>
            <person name="Rho M."/>
            <person name="Rogozin I.B."/>
            <person name="Sakarya O."/>
            <person name="Salamov A."/>
            <person name="Schaack S."/>
            <person name="Shapiro H."/>
            <person name="Shiga Y."/>
            <person name="Skalitzky C."/>
            <person name="Smith Z."/>
            <person name="Souvorov A."/>
            <person name="Sung W."/>
            <person name="Tang Z."/>
            <person name="Tsuchiya D."/>
            <person name="Tu H."/>
            <person name="Vos H."/>
            <person name="Wang M."/>
            <person name="Wolf Y.I."/>
            <person name="Yamagata H."/>
            <person name="Yamada T."/>
            <person name="Ye Y."/>
            <person name="Shaw J.R."/>
            <person name="Andrews J."/>
            <person name="Crease T.J."/>
            <person name="Tang H."/>
            <person name="Lucas S.M."/>
            <person name="Robertson H.M."/>
            <person name="Bork P."/>
            <person name="Koonin E.V."/>
            <person name="Zdobnov E.M."/>
            <person name="Grigoriev I.V."/>
            <person name="Lynch M."/>
            <person name="Boore J.L."/>
        </authorList>
    </citation>
    <scope>NUCLEOTIDE SEQUENCE [LARGE SCALE GENOMIC DNA]</scope>
</reference>
<sequence length="105" mass="11644">MKSELIFVSLRWVDVLSTYTLIASTGQHAESGRPGITIDCSGPLCCAFLGFKRVNVTPLFEKIIDDRLMEASSETLSKEAIANNMTVFRVNTEISRLRFSPSADK</sequence>
<dbReference type="Proteomes" id="UP000000305">
    <property type="component" value="Unassembled WGS sequence"/>
</dbReference>
<keyword evidence="2" id="KW-1185">Reference proteome</keyword>
<dbReference type="InParanoid" id="E9G7N8"/>
<organism evidence="1 2">
    <name type="scientific">Daphnia pulex</name>
    <name type="common">Water flea</name>
    <dbReference type="NCBI Taxonomy" id="6669"/>
    <lineage>
        <taxon>Eukaryota</taxon>
        <taxon>Metazoa</taxon>
        <taxon>Ecdysozoa</taxon>
        <taxon>Arthropoda</taxon>
        <taxon>Crustacea</taxon>
        <taxon>Branchiopoda</taxon>
        <taxon>Diplostraca</taxon>
        <taxon>Cladocera</taxon>
        <taxon>Anomopoda</taxon>
        <taxon>Daphniidae</taxon>
        <taxon>Daphnia</taxon>
    </lineage>
</organism>
<dbReference type="HOGENOM" id="CLU_2239245_0_0_1"/>
<dbReference type="AlphaFoldDB" id="E9G7N8"/>
<evidence type="ECO:0000313" key="2">
    <source>
        <dbReference type="Proteomes" id="UP000000305"/>
    </source>
</evidence>
<name>E9G7N8_DAPPU</name>